<keyword evidence="1" id="KW-0347">Helicase</keyword>
<accession>A0ABP7EEM0</accession>
<keyword evidence="1" id="KW-0378">Hydrolase</keyword>
<keyword evidence="1" id="KW-0067">ATP-binding</keyword>
<dbReference type="SUPFAM" id="SSF52540">
    <property type="entry name" value="P-loop containing nucleoside triphosphate hydrolases"/>
    <property type="match status" value="1"/>
</dbReference>
<dbReference type="Gene3D" id="3.40.50.300">
    <property type="entry name" value="P-loop containing nucleotide triphosphate hydrolases"/>
    <property type="match status" value="1"/>
</dbReference>
<dbReference type="RefSeq" id="WP_345642814.1">
    <property type="nucleotide sequence ID" value="NZ_BAABEP010000006.1"/>
</dbReference>
<name>A0ABP7EEM0_9ACTN</name>
<dbReference type="Proteomes" id="UP001499884">
    <property type="component" value="Unassembled WGS sequence"/>
</dbReference>
<organism evidence="1 2">
    <name type="scientific">Streptomyces tremellae</name>
    <dbReference type="NCBI Taxonomy" id="1124239"/>
    <lineage>
        <taxon>Bacteria</taxon>
        <taxon>Bacillati</taxon>
        <taxon>Actinomycetota</taxon>
        <taxon>Actinomycetes</taxon>
        <taxon>Kitasatosporales</taxon>
        <taxon>Streptomycetaceae</taxon>
        <taxon>Streptomyces</taxon>
    </lineage>
</organism>
<proteinExistence type="predicted"/>
<dbReference type="InterPro" id="IPR027417">
    <property type="entry name" value="P-loop_NTPase"/>
</dbReference>
<dbReference type="EMBL" id="BAABEP010000006">
    <property type="protein sequence ID" value="GAA3718179.1"/>
    <property type="molecule type" value="Genomic_DNA"/>
</dbReference>
<keyword evidence="2" id="KW-1185">Reference proteome</keyword>
<gene>
    <name evidence="1" type="ORF">GCM10023082_14670</name>
</gene>
<reference evidence="2" key="1">
    <citation type="journal article" date="2019" name="Int. J. Syst. Evol. Microbiol.">
        <title>The Global Catalogue of Microorganisms (GCM) 10K type strain sequencing project: providing services to taxonomists for standard genome sequencing and annotation.</title>
        <authorList>
            <consortium name="The Broad Institute Genomics Platform"/>
            <consortium name="The Broad Institute Genome Sequencing Center for Infectious Disease"/>
            <person name="Wu L."/>
            <person name="Ma J."/>
        </authorList>
    </citation>
    <scope>NUCLEOTIDE SEQUENCE [LARGE SCALE GENOMIC DNA]</scope>
    <source>
        <strain evidence="2">JCM 30846</strain>
    </source>
</reference>
<dbReference type="GO" id="GO:0004386">
    <property type="term" value="F:helicase activity"/>
    <property type="evidence" value="ECO:0007669"/>
    <property type="project" value="UniProtKB-KW"/>
</dbReference>
<protein>
    <submittedName>
        <fullName evidence="1">DEAD/DEAH box helicase family protein</fullName>
    </submittedName>
</protein>
<keyword evidence="1" id="KW-0547">Nucleotide-binding</keyword>
<comment type="caution">
    <text evidence="1">The sequence shown here is derived from an EMBL/GenBank/DDBJ whole genome shotgun (WGS) entry which is preliminary data.</text>
</comment>
<dbReference type="Gene3D" id="3.30.420.240">
    <property type="match status" value="1"/>
</dbReference>
<evidence type="ECO:0000313" key="2">
    <source>
        <dbReference type="Proteomes" id="UP001499884"/>
    </source>
</evidence>
<sequence length="501" mass="55701">MATRTADVERLRHQIDQLVRAGDTRQLRALRDRLKSGVDRRDLARRTTRYGAEPVRWVRERLRQTVWSKQREILNAVRDNRRTAVRSGHGVGKSWTAALVACWWLDTHPPGEAFVVSTAPTFSQVRAILWRYIRKHHRSGQLAGRVNQTEWLIDDELVGYGRKPADTDEDGFQGIHARYVLVILDEACGIPEQLWTAADALATGPDCRILAIGNPDNPASHFRKVCEPGSGWRQLTISAFDSPNLTGEDIPADMAAALVSREWVEEKAKDWGVDNPIYRSKVLGEFSKDAPNQVVRQSDVVACRAAAEHRPAAEDLLPVELGVDVGGGGDETVIRERRGRTAGREWRAHTDRPEKIAPLIIAAVKETGATAVKVDSIGVGFGVIGELRNAATRGEHTAHVEGVNVGEAASEPGKFLNLRAELWWSLGRGLSESRGWDLAVMANADTTVAQLLEPRWDTDPKGRIRVEPKDEIRKRLGRSPDNADALLLAYYSAGRPRVRWL</sequence>
<evidence type="ECO:0000313" key="1">
    <source>
        <dbReference type="EMBL" id="GAA3718179.1"/>
    </source>
</evidence>